<proteinExistence type="predicted"/>
<evidence type="ECO:0000256" key="1">
    <source>
        <dbReference type="SAM" id="SignalP"/>
    </source>
</evidence>
<dbReference type="EMBL" id="CP072842">
    <property type="protein sequence ID" value="QTV06430.1"/>
    <property type="molecule type" value="Genomic_DNA"/>
</dbReference>
<sequence length="444" mass="48333">MKKKFFRILMCSAFFVPLAMISCNDDDAGAGNEIVNPTNERYLTIGGALMQTEPGDGNGGMMVYSVKRSDAINPNHTINVFDQGFPVKSARTARIQSSNDGKYLYNIQYTGADGGVFNKYQVNGGDSFSMVGSEIRTDSYVGTSPRWAKAEESTGIAVNIGNVINLFNGEGTNATYLGTKGTAAVISLDLNNPRIKASVEYDLRLSAAEEVQGYHIFRLDAPVVNKAGNKAYIGTWMRKINPETLANQSTFERLGTKTVVVDYPSLQNPRIITSTISTGDNSGYRSPMSYVASDGNVYQATHRENSGGSYILKIGQNNEYDNSYNFSLDQKLGVTNSYIETWKYAGNGIGYAIYSISVNGSRTGGYIARLDLNNKTATKVTLPNEANLDFSQYQGITVVGDEVFVAVAETGQNGNIYVINSRTNQVTKGAQLINKPGNRYIGIY</sequence>
<dbReference type="PROSITE" id="PS51257">
    <property type="entry name" value="PROKAR_LIPOPROTEIN"/>
    <property type="match status" value="1"/>
</dbReference>
<accession>A0ABX7XES7</accession>
<reference evidence="3" key="2">
    <citation type="submission" date="2021-04" db="EMBL/GenBank/DDBJ databases">
        <title>Taxonomy of Flavobacteriaceae bacterium ZY171143.</title>
        <authorList>
            <person name="Li F."/>
        </authorList>
    </citation>
    <scope>NUCLEOTIDE SEQUENCE [LARGE SCALE GENOMIC DNA]</scope>
    <source>
        <strain evidence="3">ZY171143</strain>
    </source>
</reference>
<protein>
    <recommendedName>
        <fullName evidence="4">DUF4374 domain-containing protein</fullName>
    </recommendedName>
</protein>
<evidence type="ECO:0008006" key="4">
    <source>
        <dbReference type="Google" id="ProtNLM"/>
    </source>
</evidence>
<dbReference type="Proteomes" id="UP000672011">
    <property type="component" value="Chromosome"/>
</dbReference>
<name>A0ABX7XES7_9FLAO</name>
<keyword evidence="3" id="KW-1185">Reference proteome</keyword>
<evidence type="ECO:0000313" key="2">
    <source>
        <dbReference type="EMBL" id="QTV06430.1"/>
    </source>
</evidence>
<organism evidence="2 3">
    <name type="scientific">Faecalibacter bovis</name>
    <dbReference type="NCBI Taxonomy" id="2898187"/>
    <lineage>
        <taxon>Bacteria</taxon>
        <taxon>Pseudomonadati</taxon>
        <taxon>Bacteroidota</taxon>
        <taxon>Flavobacteriia</taxon>
        <taxon>Flavobacteriales</taxon>
        <taxon>Weeksellaceae</taxon>
        <taxon>Faecalibacter</taxon>
    </lineage>
</organism>
<reference evidence="2 3" key="1">
    <citation type="journal article" date="2021" name="Int. J. Syst. Evol. Microbiol.">
        <title>Faecalibacter bovis sp. nov., isolated from cow faeces.</title>
        <authorList>
            <person name="Li F."/>
            <person name="Zhao W."/>
            <person name="Hong Q."/>
            <person name="Shao Q."/>
            <person name="Song J."/>
            <person name="Yang S."/>
        </authorList>
    </citation>
    <scope>NUCLEOTIDE SEQUENCE [LARGE SCALE GENOMIC DNA]</scope>
    <source>
        <strain evidence="2 3">ZY171143</strain>
    </source>
</reference>
<keyword evidence="1" id="KW-0732">Signal</keyword>
<feature type="signal peptide" evidence="1">
    <location>
        <begin position="1"/>
        <end position="21"/>
    </location>
</feature>
<feature type="chain" id="PRO_5047152543" description="DUF4374 domain-containing protein" evidence="1">
    <location>
        <begin position="22"/>
        <end position="444"/>
    </location>
</feature>
<gene>
    <name evidence="2" type="ORF">J9309_03620</name>
</gene>
<evidence type="ECO:0000313" key="3">
    <source>
        <dbReference type="Proteomes" id="UP000672011"/>
    </source>
</evidence>
<dbReference type="RefSeq" id="WP_230477145.1">
    <property type="nucleotide sequence ID" value="NZ_CP072842.1"/>
</dbReference>